<keyword evidence="2" id="KW-1185">Reference proteome</keyword>
<comment type="caution">
    <text evidence="1">The sequence shown here is derived from an EMBL/GenBank/DDBJ whole genome shotgun (WGS) entry which is preliminary data.</text>
</comment>
<reference evidence="1" key="2">
    <citation type="submission" date="2020-11" db="EMBL/GenBank/DDBJ databases">
        <authorList>
            <person name="McCartney M.A."/>
            <person name="Auch B."/>
            <person name="Kono T."/>
            <person name="Mallez S."/>
            <person name="Becker A."/>
            <person name="Gohl D.M."/>
            <person name="Silverstein K.A.T."/>
            <person name="Koren S."/>
            <person name="Bechman K.B."/>
            <person name="Herman A."/>
            <person name="Abrahante J.E."/>
            <person name="Garbe J."/>
        </authorList>
    </citation>
    <scope>NUCLEOTIDE SEQUENCE</scope>
    <source>
        <strain evidence="1">Duluth1</strain>
        <tissue evidence="1">Whole animal</tissue>
    </source>
</reference>
<accession>A0A9D4S7R5</accession>
<evidence type="ECO:0000313" key="1">
    <source>
        <dbReference type="EMBL" id="KAH3892907.1"/>
    </source>
</evidence>
<reference evidence="1" key="1">
    <citation type="journal article" date="2019" name="bioRxiv">
        <title>The Genome of the Zebra Mussel, Dreissena polymorpha: A Resource for Invasive Species Research.</title>
        <authorList>
            <person name="McCartney M.A."/>
            <person name="Auch B."/>
            <person name="Kono T."/>
            <person name="Mallez S."/>
            <person name="Zhang Y."/>
            <person name="Obille A."/>
            <person name="Becker A."/>
            <person name="Abrahante J.E."/>
            <person name="Garbe J."/>
            <person name="Badalamenti J.P."/>
            <person name="Herman A."/>
            <person name="Mangelson H."/>
            <person name="Liachko I."/>
            <person name="Sullivan S."/>
            <person name="Sone E.D."/>
            <person name="Koren S."/>
            <person name="Silverstein K.A.T."/>
            <person name="Beckman K.B."/>
            <person name="Gohl D.M."/>
        </authorList>
    </citation>
    <scope>NUCLEOTIDE SEQUENCE</scope>
    <source>
        <strain evidence="1">Duluth1</strain>
        <tissue evidence="1">Whole animal</tissue>
    </source>
</reference>
<name>A0A9D4S7R5_DREPO</name>
<proteinExistence type="predicted"/>
<dbReference type="EMBL" id="JAIWYP010000001">
    <property type="protein sequence ID" value="KAH3892907.1"/>
    <property type="molecule type" value="Genomic_DNA"/>
</dbReference>
<protein>
    <submittedName>
        <fullName evidence="1">Uncharacterized protein</fullName>
    </submittedName>
</protein>
<organism evidence="1 2">
    <name type="scientific">Dreissena polymorpha</name>
    <name type="common">Zebra mussel</name>
    <name type="synonym">Mytilus polymorpha</name>
    <dbReference type="NCBI Taxonomy" id="45954"/>
    <lineage>
        <taxon>Eukaryota</taxon>
        <taxon>Metazoa</taxon>
        <taxon>Spiralia</taxon>
        <taxon>Lophotrochozoa</taxon>
        <taxon>Mollusca</taxon>
        <taxon>Bivalvia</taxon>
        <taxon>Autobranchia</taxon>
        <taxon>Heteroconchia</taxon>
        <taxon>Euheterodonta</taxon>
        <taxon>Imparidentia</taxon>
        <taxon>Neoheterodontei</taxon>
        <taxon>Myida</taxon>
        <taxon>Dreissenoidea</taxon>
        <taxon>Dreissenidae</taxon>
        <taxon>Dreissena</taxon>
    </lineage>
</organism>
<evidence type="ECO:0000313" key="2">
    <source>
        <dbReference type="Proteomes" id="UP000828390"/>
    </source>
</evidence>
<gene>
    <name evidence="1" type="ORF">DPMN_017042</name>
</gene>
<dbReference type="AlphaFoldDB" id="A0A9D4S7R5"/>
<sequence length="152" mass="17311">MKDRKLTNRYLIYYLNLADVQRAQFKALLIRHGRGHAIKSMIEHTVHKGRHGHMVPGLVNQLADHRRSHILAPDFIRPQLSEWELPLVMSMLEKSLFEPIGKTSLKYVTYKAVFLTAITNFRIAGDLQALRLGEGSVSVQAKGLTFLRHGLS</sequence>
<dbReference type="Proteomes" id="UP000828390">
    <property type="component" value="Unassembled WGS sequence"/>
</dbReference>